<reference evidence="3 4" key="1">
    <citation type="submission" date="2016-02" db="EMBL/GenBank/DDBJ databases">
        <title>Anaerosporomusa subterraneum gen. nov., sp. nov., a spore-forming obligate anaerobe isolated from saprolite.</title>
        <authorList>
            <person name="Choi J.K."/>
            <person name="Shah M."/>
            <person name="Yee N."/>
        </authorList>
    </citation>
    <scope>NUCLEOTIDE SEQUENCE [LARGE SCALE GENOMIC DNA]</scope>
    <source>
        <strain evidence="3 4">RU4</strain>
    </source>
</reference>
<dbReference type="SUPFAM" id="SSF50249">
    <property type="entry name" value="Nucleic acid-binding proteins"/>
    <property type="match status" value="2"/>
</dbReference>
<dbReference type="GO" id="GO:0006402">
    <property type="term" value="P:mRNA catabolic process"/>
    <property type="evidence" value="ECO:0007669"/>
    <property type="project" value="TreeGrafter"/>
</dbReference>
<proteinExistence type="predicted"/>
<dbReference type="GO" id="GO:0005829">
    <property type="term" value="C:cytosol"/>
    <property type="evidence" value="ECO:0007669"/>
    <property type="project" value="TreeGrafter"/>
</dbReference>
<organism evidence="3 4">
    <name type="scientific">Anaerosporomusa subterranea</name>
    <dbReference type="NCBI Taxonomy" id="1794912"/>
    <lineage>
        <taxon>Bacteria</taxon>
        <taxon>Bacillati</taxon>
        <taxon>Bacillota</taxon>
        <taxon>Negativicutes</taxon>
        <taxon>Acetonemataceae</taxon>
        <taxon>Anaerosporomusa</taxon>
    </lineage>
</organism>
<dbReference type="InterPro" id="IPR012340">
    <property type="entry name" value="NA-bd_OB-fold"/>
</dbReference>
<name>A0A154BVL9_ANASB</name>
<evidence type="ECO:0000313" key="3">
    <source>
        <dbReference type="EMBL" id="KYZ77979.1"/>
    </source>
</evidence>
<dbReference type="AlphaFoldDB" id="A0A154BVL9"/>
<dbReference type="Pfam" id="PF00773">
    <property type="entry name" value="RNB"/>
    <property type="match status" value="1"/>
</dbReference>
<dbReference type="InterPro" id="IPR050180">
    <property type="entry name" value="RNR_Ribonuclease"/>
</dbReference>
<keyword evidence="4" id="KW-1185">Reference proteome</keyword>
<evidence type="ECO:0000259" key="2">
    <source>
        <dbReference type="SMART" id="SM00955"/>
    </source>
</evidence>
<keyword evidence="1" id="KW-0175">Coiled coil</keyword>
<feature type="domain" description="RNB" evidence="2">
    <location>
        <begin position="52"/>
        <end position="385"/>
    </location>
</feature>
<accession>A0A154BVL9</accession>
<gene>
    <name evidence="3" type="ORF">AXX12_00075</name>
</gene>
<dbReference type="OrthoDB" id="9764149at2"/>
<sequence length="491" mass="54080">MSATNNKSHRSSLQQIARQAMLERGLLPDFSSEAIAELKGIRETVPSVDESMRDLKQLLWCSIDNDDSTDLDQLTVAIEMPEGATKILIAIADVDAFVKQSSAIDNHASHNTTSVYTVAVIFPMLPEQLSTDITSLNFGEDRLAIIVELVVADDGSLQSSDIYQAIVCNHAKLAYNSVADWLEGNGPMPEAVSAVAGLAENLMLQNRVAQRLKLLRHMHGALDFETIEAKPIFVNDEIKDLAEEKRNSAKDIIEDLMIAANGVTARYLAAKRFPSIRRVVRTPKRWDRIVELARERGFILPRDPDSKALNDFLALAKAVDPSRFPDLSLSVIKLLGFGEYVVELPGDSSAGHFGLAVKDYAHSTAPNRRYPDLITQRLLKAAISGGPIPYDTDELVALAKHCTEAENAAKKVERQIEKSAAALLLESRIGETFDAIVTGVADKGTWVRLLHPPVEGRLSANFTGVDVGQRLRVQLIYTDVERGYIDFKKMP</sequence>
<dbReference type="SMART" id="SM00955">
    <property type="entry name" value="RNB"/>
    <property type="match status" value="1"/>
</dbReference>
<dbReference type="GO" id="GO:0003723">
    <property type="term" value="F:RNA binding"/>
    <property type="evidence" value="ECO:0007669"/>
    <property type="project" value="InterPro"/>
</dbReference>
<dbReference type="GO" id="GO:0004540">
    <property type="term" value="F:RNA nuclease activity"/>
    <property type="evidence" value="ECO:0007669"/>
    <property type="project" value="InterPro"/>
</dbReference>
<dbReference type="EMBL" id="LSGP01000001">
    <property type="protein sequence ID" value="KYZ77979.1"/>
    <property type="molecule type" value="Genomic_DNA"/>
</dbReference>
<dbReference type="STRING" id="1794912.AXX12_00075"/>
<evidence type="ECO:0000256" key="1">
    <source>
        <dbReference type="SAM" id="Coils"/>
    </source>
</evidence>
<dbReference type="PANTHER" id="PTHR23355">
    <property type="entry name" value="RIBONUCLEASE"/>
    <property type="match status" value="1"/>
</dbReference>
<dbReference type="Proteomes" id="UP000076268">
    <property type="component" value="Unassembled WGS sequence"/>
</dbReference>
<dbReference type="InterPro" id="IPR001900">
    <property type="entry name" value="RNase_II/R"/>
</dbReference>
<dbReference type="RefSeq" id="WP_066236542.1">
    <property type="nucleotide sequence ID" value="NZ_LSGP01000001.1"/>
</dbReference>
<comment type="caution">
    <text evidence="3">The sequence shown here is derived from an EMBL/GenBank/DDBJ whole genome shotgun (WGS) entry which is preliminary data.</text>
</comment>
<feature type="coiled-coil region" evidence="1">
    <location>
        <begin position="395"/>
        <end position="422"/>
    </location>
</feature>
<protein>
    <submittedName>
        <fullName evidence="3">Ribonuclease II</fullName>
    </submittedName>
</protein>
<dbReference type="PANTHER" id="PTHR23355:SF37">
    <property type="entry name" value="EXORIBONUCLEASE 2"/>
    <property type="match status" value="1"/>
</dbReference>
<dbReference type="InterPro" id="IPR040596">
    <property type="entry name" value="RNase_II_C_S1"/>
</dbReference>
<dbReference type="Pfam" id="PF18614">
    <property type="entry name" value="RNase_II_C_S1"/>
    <property type="match status" value="1"/>
</dbReference>
<evidence type="ECO:0000313" key="4">
    <source>
        <dbReference type="Proteomes" id="UP000076268"/>
    </source>
</evidence>